<proteinExistence type="predicted"/>
<organism evidence="2 3">
    <name type="scientific">Nesidiocoris tenuis</name>
    <dbReference type="NCBI Taxonomy" id="355587"/>
    <lineage>
        <taxon>Eukaryota</taxon>
        <taxon>Metazoa</taxon>
        <taxon>Ecdysozoa</taxon>
        <taxon>Arthropoda</taxon>
        <taxon>Hexapoda</taxon>
        <taxon>Insecta</taxon>
        <taxon>Pterygota</taxon>
        <taxon>Neoptera</taxon>
        <taxon>Paraneoptera</taxon>
        <taxon>Hemiptera</taxon>
        <taxon>Heteroptera</taxon>
        <taxon>Panheteroptera</taxon>
        <taxon>Cimicomorpha</taxon>
        <taxon>Miridae</taxon>
        <taxon>Dicyphina</taxon>
        <taxon>Nesidiocoris</taxon>
    </lineage>
</organism>
<gene>
    <name evidence="2" type="ORF">NTJ_09868</name>
</gene>
<accession>A0ABN7AZS0</accession>
<sequence length="74" mass="8105">MGGGVDGTMIAFIIVNGIEPFILTILLSTRLSEKEWSAEAERKLFIQGEEIFSNRCLKGMTADLIAITLPMDST</sequence>
<protein>
    <submittedName>
        <fullName evidence="2">Uncharacterized protein</fullName>
    </submittedName>
</protein>
<dbReference type="EMBL" id="AP028915">
    <property type="protein sequence ID" value="BES97054.1"/>
    <property type="molecule type" value="Genomic_DNA"/>
</dbReference>
<keyword evidence="1" id="KW-0472">Membrane</keyword>
<keyword evidence="1" id="KW-0812">Transmembrane</keyword>
<evidence type="ECO:0000313" key="2">
    <source>
        <dbReference type="EMBL" id="BES97054.1"/>
    </source>
</evidence>
<keyword evidence="1" id="KW-1133">Transmembrane helix</keyword>
<evidence type="ECO:0000313" key="3">
    <source>
        <dbReference type="Proteomes" id="UP001307889"/>
    </source>
</evidence>
<feature type="transmembrane region" description="Helical" evidence="1">
    <location>
        <begin position="6"/>
        <end position="27"/>
    </location>
</feature>
<evidence type="ECO:0000256" key="1">
    <source>
        <dbReference type="SAM" id="Phobius"/>
    </source>
</evidence>
<reference evidence="2 3" key="1">
    <citation type="submission" date="2023-09" db="EMBL/GenBank/DDBJ databases">
        <title>Nesidiocoris tenuis whole genome shotgun sequence.</title>
        <authorList>
            <person name="Shibata T."/>
            <person name="Shimoda M."/>
            <person name="Kobayashi T."/>
            <person name="Uehara T."/>
        </authorList>
    </citation>
    <scope>NUCLEOTIDE SEQUENCE [LARGE SCALE GENOMIC DNA]</scope>
    <source>
        <strain evidence="2 3">Japan</strain>
    </source>
</reference>
<name>A0ABN7AZS0_9HEMI</name>
<keyword evidence="3" id="KW-1185">Reference proteome</keyword>
<dbReference type="Proteomes" id="UP001307889">
    <property type="component" value="Chromosome 7"/>
</dbReference>